<accession>A0ABQ9ZTG3</accession>
<keyword evidence="3" id="KW-1185">Reference proteome</keyword>
<dbReference type="Proteomes" id="UP001234178">
    <property type="component" value="Unassembled WGS sequence"/>
</dbReference>
<name>A0ABQ9ZTG3_9CRUS</name>
<feature type="compositionally biased region" description="Basic residues" evidence="1">
    <location>
        <begin position="37"/>
        <end position="51"/>
    </location>
</feature>
<evidence type="ECO:0000313" key="2">
    <source>
        <dbReference type="EMBL" id="KAK4016088.1"/>
    </source>
</evidence>
<feature type="region of interest" description="Disordered" evidence="1">
    <location>
        <begin position="31"/>
        <end position="62"/>
    </location>
</feature>
<evidence type="ECO:0000256" key="1">
    <source>
        <dbReference type="SAM" id="MobiDB-lite"/>
    </source>
</evidence>
<gene>
    <name evidence="2" type="ORF">OUZ56_031048</name>
</gene>
<sequence>MQHMSSKSSVKFGSLTLDGVPDELEIALFQESTDKIKGKKGKQKKKKKKRSVGMQPTGDDEF</sequence>
<evidence type="ECO:0000313" key="3">
    <source>
        <dbReference type="Proteomes" id="UP001234178"/>
    </source>
</evidence>
<comment type="caution">
    <text evidence="2">The sequence shown here is derived from an EMBL/GenBank/DDBJ whole genome shotgun (WGS) entry which is preliminary data.</text>
</comment>
<protein>
    <submittedName>
        <fullName evidence="2">Uncharacterized protein</fullName>
    </submittedName>
</protein>
<organism evidence="2 3">
    <name type="scientific">Daphnia magna</name>
    <dbReference type="NCBI Taxonomy" id="35525"/>
    <lineage>
        <taxon>Eukaryota</taxon>
        <taxon>Metazoa</taxon>
        <taxon>Ecdysozoa</taxon>
        <taxon>Arthropoda</taxon>
        <taxon>Crustacea</taxon>
        <taxon>Branchiopoda</taxon>
        <taxon>Diplostraca</taxon>
        <taxon>Cladocera</taxon>
        <taxon>Anomopoda</taxon>
        <taxon>Daphniidae</taxon>
        <taxon>Daphnia</taxon>
    </lineage>
</organism>
<dbReference type="EMBL" id="JAOYFB010000005">
    <property type="protein sequence ID" value="KAK4016088.1"/>
    <property type="molecule type" value="Genomic_DNA"/>
</dbReference>
<reference evidence="2 3" key="1">
    <citation type="journal article" date="2023" name="Nucleic Acids Res.">
        <title>The hologenome of Daphnia magna reveals possible DNA methylation and microbiome-mediated evolution of the host genome.</title>
        <authorList>
            <person name="Chaturvedi A."/>
            <person name="Li X."/>
            <person name="Dhandapani V."/>
            <person name="Marshall H."/>
            <person name="Kissane S."/>
            <person name="Cuenca-Cambronero M."/>
            <person name="Asole G."/>
            <person name="Calvet F."/>
            <person name="Ruiz-Romero M."/>
            <person name="Marangio P."/>
            <person name="Guigo R."/>
            <person name="Rago D."/>
            <person name="Mirbahai L."/>
            <person name="Eastwood N."/>
            <person name="Colbourne J.K."/>
            <person name="Zhou J."/>
            <person name="Mallon E."/>
            <person name="Orsini L."/>
        </authorList>
    </citation>
    <scope>NUCLEOTIDE SEQUENCE [LARGE SCALE GENOMIC DNA]</scope>
    <source>
        <strain evidence="2">LRV0_1</strain>
    </source>
</reference>
<proteinExistence type="predicted"/>